<dbReference type="Pfam" id="PF13635">
    <property type="entry name" value="DUF4143"/>
    <property type="match status" value="1"/>
</dbReference>
<evidence type="ECO:0000313" key="3">
    <source>
        <dbReference type="EMBL" id="MDJ1651099.1"/>
    </source>
</evidence>
<protein>
    <submittedName>
        <fullName evidence="3">AAA family ATPase</fullName>
    </submittedName>
</protein>
<proteinExistence type="predicted"/>
<dbReference type="Proteomes" id="UP001232750">
    <property type="component" value="Unassembled WGS sequence"/>
</dbReference>
<evidence type="ECO:0000259" key="2">
    <source>
        <dbReference type="Pfam" id="PF13635"/>
    </source>
</evidence>
<dbReference type="Gene3D" id="3.40.50.300">
    <property type="entry name" value="P-loop containing nucleotide triphosphate hydrolases"/>
    <property type="match status" value="1"/>
</dbReference>
<dbReference type="PANTHER" id="PTHR33295">
    <property type="entry name" value="ATPASE"/>
    <property type="match status" value="1"/>
</dbReference>
<feature type="domain" description="DUF4143" evidence="2">
    <location>
        <begin position="227"/>
        <end position="386"/>
    </location>
</feature>
<gene>
    <name evidence="3" type="ORF">QNJ86_09835</name>
</gene>
<feature type="domain" description="AAA" evidence="1">
    <location>
        <begin position="19"/>
        <end position="152"/>
    </location>
</feature>
<dbReference type="InterPro" id="IPR025420">
    <property type="entry name" value="DUF4143"/>
</dbReference>
<keyword evidence="4" id="KW-1185">Reference proteome</keyword>
<dbReference type="RefSeq" id="WP_283832444.1">
    <property type="nucleotide sequence ID" value="NZ_JASJEU010000019.1"/>
</dbReference>
<comment type="caution">
    <text evidence="3">The sequence shown here is derived from an EMBL/GenBank/DDBJ whole genome shotgun (WGS) entry which is preliminary data.</text>
</comment>
<dbReference type="Pfam" id="PF13173">
    <property type="entry name" value="AAA_14"/>
    <property type="match status" value="1"/>
</dbReference>
<dbReference type="EMBL" id="JASJEU010000019">
    <property type="protein sequence ID" value="MDJ1651099.1"/>
    <property type="molecule type" value="Genomic_DNA"/>
</dbReference>
<evidence type="ECO:0000259" key="1">
    <source>
        <dbReference type="Pfam" id="PF13173"/>
    </source>
</evidence>
<dbReference type="SUPFAM" id="SSF52540">
    <property type="entry name" value="P-loop containing nucleoside triphosphate hydrolases"/>
    <property type="match status" value="1"/>
</dbReference>
<name>A0ABT7DNI8_9ACTN</name>
<accession>A0ABT7DNI8</accession>
<organism evidence="3 4">
    <name type="scientific">Gordonibacter faecis</name>
    <dbReference type="NCBI Taxonomy" id="3047475"/>
    <lineage>
        <taxon>Bacteria</taxon>
        <taxon>Bacillati</taxon>
        <taxon>Actinomycetota</taxon>
        <taxon>Coriobacteriia</taxon>
        <taxon>Eggerthellales</taxon>
        <taxon>Eggerthellaceae</taxon>
        <taxon>Gordonibacter</taxon>
    </lineage>
</organism>
<reference evidence="3 4" key="1">
    <citation type="submission" date="2023-05" db="EMBL/GenBank/DDBJ databases">
        <title>Gordonibacter KGMB12511T sp. nov., isolated from faeces of healthy Korean.</title>
        <authorList>
            <person name="Kim H.S."/>
            <person name="Kim J.-S."/>
            <person name="Suh M.K."/>
            <person name="Eom M.K."/>
            <person name="Do H.E."/>
            <person name="Lee J.-S."/>
        </authorList>
    </citation>
    <scope>NUCLEOTIDE SEQUENCE [LARGE SCALE GENOMIC DNA]</scope>
    <source>
        <strain evidence="3 4">KGMB12511</strain>
    </source>
</reference>
<dbReference type="InterPro" id="IPR027417">
    <property type="entry name" value="P-loop_NTPase"/>
</dbReference>
<sequence>MLKRKMYDKLLAWKSAPKKKVLILLGARQTGKTFIVREFARDNYPNFLEVNFLEDEDDAAFLAGADSADELVSRLSLIAGRALEPGTLVFLDEVQRAASNIVTLSKFLLDDGRFDLILSGSLLGAALEGVTSFPVGYARTERMYPLDFEEFCWATGVPVSIIDKVKTCYRDKKPLEHTLHERLTKLYRQYIAVGGMPEAVQRFLDGNRDLGAAREVATDIAEQYRFDITKYATGRKLQIRTIFDNIPSQLSKENKRFMMKSVKQGATYERLDDDFAWLVSAGVALPTVIASEPKYPLARTKVPEKFKLYSSDCGLLLAQYPQVAAIEVVSGEGDANFGAVYENVVAQEIKAAGFPLYYYHNSRKGEMDFLLETGEGTVIPLEVKSGKDYKHHVALNNLLETEEYGIECAYVLSEHNVSTEVREGKPVYYLPLYMTLCLSLERGNDLEGVKLEEVSFDDWT</sequence>
<evidence type="ECO:0000313" key="4">
    <source>
        <dbReference type="Proteomes" id="UP001232750"/>
    </source>
</evidence>
<dbReference type="PANTHER" id="PTHR33295:SF7">
    <property type="entry name" value="ATPASE"/>
    <property type="match status" value="1"/>
</dbReference>
<dbReference type="InterPro" id="IPR041682">
    <property type="entry name" value="AAA_14"/>
</dbReference>